<dbReference type="InterPro" id="IPR000742">
    <property type="entry name" value="EGF"/>
</dbReference>
<keyword evidence="6" id="KW-1133">Transmembrane helix</keyword>
<dbReference type="InterPro" id="IPR001881">
    <property type="entry name" value="EGF-like_Ca-bd_dom"/>
</dbReference>
<keyword evidence="5" id="KW-0677">Repeat</keyword>
<dbReference type="Gene3D" id="4.10.400.10">
    <property type="entry name" value="Low-density Lipoprotein Receptor"/>
    <property type="match status" value="2"/>
</dbReference>
<dbReference type="FunFam" id="2.120.10.30:FF:000241">
    <property type="entry name" value="Low-density lipoprotein receptor-related protein 6"/>
    <property type="match status" value="1"/>
</dbReference>
<gene>
    <name evidence="17" type="ORF">GE061_008536</name>
</gene>
<feature type="signal peptide" evidence="15">
    <location>
        <begin position="1"/>
        <end position="20"/>
    </location>
</feature>
<keyword evidence="4 15" id="KW-0732">Signal</keyword>
<feature type="repeat" description="LDL-receptor class B" evidence="14">
    <location>
        <begin position="410"/>
        <end position="453"/>
    </location>
</feature>
<comment type="caution">
    <text evidence="12">Lacks conserved residue(s) required for the propagation of feature annotation.</text>
</comment>
<evidence type="ECO:0000256" key="3">
    <source>
        <dbReference type="ARBA" id="ARBA00022692"/>
    </source>
</evidence>
<evidence type="ECO:0000313" key="17">
    <source>
        <dbReference type="EMBL" id="KAF6197572.1"/>
    </source>
</evidence>
<dbReference type="PANTHER" id="PTHR22722">
    <property type="entry name" value="LOW-DENSITY LIPOPROTEIN RECEPTOR-RELATED PROTEIN 2-RELATED"/>
    <property type="match status" value="1"/>
</dbReference>
<evidence type="ECO:0000256" key="8">
    <source>
        <dbReference type="ARBA" id="ARBA00023157"/>
    </source>
</evidence>
<evidence type="ECO:0000256" key="9">
    <source>
        <dbReference type="ARBA" id="ARBA00023170"/>
    </source>
</evidence>
<dbReference type="SUPFAM" id="SSF57424">
    <property type="entry name" value="LDL receptor-like module"/>
    <property type="match status" value="2"/>
</dbReference>
<evidence type="ECO:0000256" key="2">
    <source>
        <dbReference type="ARBA" id="ARBA00022583"/>
    </source>
</evidence>
<dbReference type="InterPro" id="IPR009030">
    <property type="entry name" value="Growth_fac_rcpt_cys_sf"/>
</dbReference>
<dbReference type="GO" id="GO:0005509">
    <property type="term" value="F:calcium ion binding"/>
    <property type="evidence" value="ECO:0007669"/>
    <property type="project" value="InterPro"/>
</dbReference>
<dbReference type="PROSITE" id="PS01187">
    <property type="entry name" value="EGF_CA"/>
    <property type="match status" value="1"/>
</dbReference>
<evidence type="ECO:0000256" key="15">
    <source>
        <dbReference type="SAM" id="SignalP"/>
    </source>
</evidence>
<dbReference type="PROSITE" id="PS51120">
    <property type="entry name" value="LDLRB"/>
    <property type="match status" value="2"/>
</dbReference>
<evidence type="ECO:0000256" key="6">
    <source>
        <dbReference type="ARBA" id="ARBA00022989"/>
    </source>
</evidence>
<dbReference type="InterPro" id="IPR000152">
    <property type="entry name" value="EGF-type_Asp/Asn_hydroxyl_site"/>
</dbReference>
<name>A0A8S9WK52_APOLU</name>
<evidence type="ECO:0000256" key="7">
    <source>
        <dbReference type="ARBA" id="ARBA00023136"/>
    </source>
</evidence>
<dbReference type="GO" id="GO:0043235">
    <property type="term" value="C:receptor complex"/>
    <property type="evidence" value="ECO:0007669"/>
    <property type="project" value="TreeGrafter"/>
</dbReference>
<dbReference type="CDD" id="cd00054">
    <property type="entry name" value="EGF_CA"/>
    <property type="match status" value="1"/>
</dbReference>
<dbReference type="Pfam" id="PF07645">
    <property type="entry name" value="EGF_CA"/>
    <property type="match status" value="1"/>
</dbReference>
<dbReference type="InterPro" id="IPR051221">
    <property type="entry name" value="LDLR-related"/>
</dbReference>
<feature type="domain" description="EGF-like" evidence="16">
    <location>
        <begin position="195"/>
        <end position="233"/>
    </location>
</feature>
<dbReference type="SMART" id="SM00181">
    <property type="entry name" value="EGF"/>
    <property type="match status" value="3"/>
</dbReference>
<evidence type="ECO:0000259" key="16">
    <source>
        <dbReference type="PROSITE" id="PS50026"/>
    </source>
</evidence>
<evidence type="ECO:0000256" key="4">
    <source>
        <dbReference type="ARBA" id="ARBA00022729"/>
    </source>
</evidence>
<dbReference type="SMART" id="SM00135">
    <property type="entry name" value="LY"/>
    <property type="match status" value="6"/>
</dbReference>
<dbReference type="Gene3D" id="2.10.25.10">
    <property type="entry name" value="Laminin"/>
    <property type="match status" value="2"/>
</dbReference>
<dbReference type="Gene3D" id="2.120.10.30">
    <property type="entry name" value="TolB, C-terminal domain"/>
    <property type="match status" value="2"/>
</dbReference>
<dbReference type="PROSITE" id="PS50068">
    <property type="entry name" value="LDLRA_2"/>
    <property type="match status" value="2"/>
</dbReference>
<keyword evidence="7" id="KW-0472">Membrane</keyword>
<keyword evidence="2" id="KW-0254">Endocytosis</keyword>
<dbReference type="InterPro" id="IPR002172">
    <property type="entry name" value="LDrepeatLR_classA_rpt"/>
</dbReference>
<dbReference type="PROSITE" id="PS00010">
    <property type="entry name" value="ASX_HYDROXYL"/>
    <property type="match status" value="1"/>
</dbReference>
<feature type="disulfide bond" evidence="12">
    <location>
        <begin position="199"/>
        <end position="209"/>
    </location>
</feature>
<reference evidence="17" key="1">
    <citation type="journal article" date="2021" name="Mol. Ecol. Resour.">
        <title>Apolygus lucorum genome provides insights into omnivorousness and mesophyll feeding.</title>
        <authorList>
            <person name="Liu Y."/>
            <person name="Liu H."/>
            <person name="Wang H."/>
            <person name="Huang T."/>
            <person name="Liu B."/>
            <person name="Yang B."/>
            <person name="Yin L."/>
            <person name="Li B."/>
            <person name="Zhang Y."/>
            <person name="Zhang S."/>
            <person name="Jiang F."/>
            <person name="Zhang X."/>
            <person name="Ren Y."/>
            <person name="Wang B."/>
            <person name="Wang S."/>
            <person name="Lu Y."/>
            <person name="Wu K."/>
            <person name="Fan W."/>
            <person name="Wang G."/>
        </authorList>
    </citation>
    <scope>NUCLEOTIDE SEQUENCE</scope>
    <source>
        <strain evidence="17">12Hb</strain>
    </source>
</reference>
<dbReference type="GO" id="GO:0016324">
    <property type="term" value="C:apical plasma membrane"/>
    <property type="evidence" value="ECO:0007669"/>
    <property type="project" value="TreeGrafter"/>
</dbReference>
<dbReference type="OrthoDB" id="6590662at2759"/>
<sequence length="684" mass="77168">MITNFVVILTFLSASQTVESADAFEGSPNVTCNKTSEFDCQTGICIPVLWHCDGTPDCSNGLDEAGCKISRCREGQVMCPTSKKCIPSTWRCDGDVDCSFENHFDQWDEDPAHCGPKSTCPWNTILCNATQKCLHVSKFCDSVDDCGGEDEGSFCTDSGCNKKKCEFKCKMTKEGPHCYCKDGYKLKTDNSTCVDANECEVDGSCDQICANTFGSFRCSCVPGYKEVNHTKCEAVNVPPNEPATIILSSSSDIRRIALNGSDWSGDSIQRSQTLALEFDHRNHRFCYLHQNRGNNTDAAMYCADVDELSNITKYPQPSLLSFESVTHIALDWVSGNWYFLDDSRELIFLCTGNLKYCLIIIDINLNKPHGIALDPTKGFMFFTKWGTVRPMLERAQLDGTDRITVDYAVQHVYWVDTYLDFIERIDYDGKNRKTVRKGYPVQNLFDITVFENNLYVTSWKNQSVIRINKYLTDDFETLTNNSKPFSIHVYHRQRQPDVAHPCKNKNGGCAHICIPAWNNNIATARCYCHNGYKLLKNGKCTLNHHSSFLLMGRGRPGMIKGIPMIPSPTQGPQEEAIVPITNLHRPSTLDFDVRTRYIYWADQNPPKIGRQKFDGLDREIWKGDDVSNCEGLAVDWVGRNLYWTDDMAGTLSVAPLDKPLLRKNLHINITHARAVTLHLDTNEP</sequence>
<evidence type="ECO:0000313" key="18">
    <source>
        <dbReference type="Proteomes" id="UP000466442"/>
    </source>
</evidence>
<dbReference type="InterPro" id="IPR036055">
    <property type="entry name" value="LDL_receptor-like_sf"/>
</dbReference>
<protein>
    <recommendedName>
        <fullName evidence="16">EGF-like domain-containing protein</fullName>
    </recommendedName>
</protein>
<dbReference type="FunFam" id="2.10.25.10:FF:000009">
    <property type="entry name" value="Low-density lipoprotein receptor isoform 1"/>
    <property type="match status" value="1"/>
</dbReference>
<organism evidence="17 18">
    <name type="scientific">Apolygus lucorum</name>
    <name type="common">Small green plant bug</name>
    <name type="synonym">Lygocoris lucorum</name>
    <dbReference type="NCBI Taxonomy" id="248454"/>
    <lineage>
        <taxon>Eukaryota</taxon>
        <taxon>Metazoa</taxon>
        <taxon>Ecdysozoa</taxon>
        <taxon>Arthropoda</taxon>
        <taxon>Hexapoda</taxon>
        <taxon>Insecta</taxon>
        <taxon>Pterygota</taxon>
        <taxon>Neoptera</taxon>
        <taxon>Paraneoptera</taxon>
        <taxon>Hemiptera</taxon>
        <taxon>Heteroptera</taxon>
        <taxon>Panheteroptera</taxon>
        <taxon>Cimicomorpha</taxon>
        <taxon>Miridae</taxon>
        <taxon>Mirini</taxon>
        <taxon>Apolygus</taxon>
    </lineage>
</organism>
<accession>A0A8S9WK52</accession>
<dbReference type="InterPro" id="IPR049883">
    <property type="entry name" value="NOTCH1_EGF-like"/>
</dbReference>
<evidence type="ECO:0000256" key="10">
    <source>
        <dbReference type="ARBA" id="ARBA00023180"/>
    </source>
</evidence>
<keyword evidence="1 12" id="KW-0245">EGF-like domain</keyword>
<dbReference type="Pfam" id="PF00057">
    <property type="entry name" value="Ldl_recept_a"/>
    <property type="match status" value="1"/>
</dbReference>
<comment type="subcellular location">
    <subcellularLocation>
        <location evidence="11">Endomembrane system</location>
        <topology evidence="11">Single-pass type I membrane protein</topology>
    </subcellularLocation>
</comment>
<dbReference type="GO" id="GO:0042562">
    <property type="term" value="F:hormone binding"/>
    <property type="evidence" value="ECO:0007669"/>
    <property type="project" value="TreeGrafter"/>
</dbReference>
<dbReference type="InterPro" id="IPR000033">
    <property type="entry name" value="LDLR_classB_rpt"/>
</dbReference>
<comment type="caution">
    <text evidence="17">The sequence shown here is derived from an EMBL/GenBank/DDBJ whole genome shotgun (WGS) entry which is preliminary data.</text>
</comment>
<keyword evidence="18" id="KW-1185">Reference proteome</keyword>
<dbReference type="PROSITE" id="PS01186">
    <property type="entry name" value="EGF_2"/>
    <property type="match status" value="1"/>
</dbReference>
<dbReference type="SUPFAM" id="SSF57184">
    <property type="entry name" value="Growth factor receptor domain"/>
    <property type="match status" value="1"/>
</dbReference>
<dbReference type="Pfam" id="PF00058">
    <property type="entry name" value="Ldl_recept_b"/>
    <property type="match status" value="1"/>
</dbReference>
<keyword evidence="3" id="KW-0812">Transmembrane</keyword>
<evidence type="ECO:0000256" key="1">
    <source>
        <dbReference type="ARBA" id="ARBA00022536"/>
    </source>
</evidence>
<dbReference type="EMBL" id="WIXP02000017">
    <property type="protein sequence ID" value="KAF6197572.1"/>
    <property type="molecule type" value="Genomic_DNA"/>
</dbReference>
<feature type="disulfide bond" evidence="13">
    <location>
        <begin position="52"/>
        <end position="67"/>
    </location>
</feature>
<dbReference type="PROSITE" id="PS50026">
    <property type="entry name" value="EGF_3"/>
    <property type="match status" value="1"/>
</dbReference>
<feature type="chain" id="PRO_5035744529" description="EGF-like domain-containing protein" evidence="15">
    <location>
        <begin position="21"/>
        <end position="684"/>
    </location>
</feature>
<dbReference type="SUPFAM" id="SSF63825">
    <property type="entry name" value="YWTD domain"/>
    <property type="match status" value="2"/>
</dbReference>
<dbReference type="Proteomes" id="UP000466442">
    <property type="component" value="Unassembled WGS sequence"/>
</dbReference>
<keyword evidence="10" id="KW-0325">Glycoprotein</keyword>
<dbReference type="SMART" id="SM00179">
    <property type="entry name" value="EGF_CA"/>
    <property type="match status" value="2"/>
</dbReference>
<keyword evidence="8 12" id="KW-1015">Disulfide bond</keyword>
<keyword evidence="9" id="KW-0675">Receptor</keyword>
<dbReference type="AlphaFoldDB" id="A0A8S9WK52"/>
<feature type="disulfide bond" evidence="13">
    <location>
        <begin position="40"/>
        <end position="58"/>
    </location>
</feature>
<dbReference type="PRINTS" id="PR00261">
    <property type="entry name" value="LDLRECEPTOR"/>
</dbReference>
<dbReference type="CDD" id="cd00112">
    <property type="entry name" value="LDLa"/>
    <property type="match status" value="2"/>
</dbReference>
<proteinExistence type="predicted"/>
<dbReference type="InterPro" id="IPR018097">
    <property type="entry name" value="EGF_Ca-bd_CS"/>
</dbReference>
<evidence type="ECO:0000256" key="5">
    <source>
        <dbReference type="ARBA" id="ARBA00022737"/>
    </source>
</evidence>
<evidence type="ECO:0000256" key="12">
    <source>
        <dbReference type="PROSITE-ProRule" id="PRU00076"/>
    </source>
</evidence>
<evidence type="ECO:0000256" key="13">
    <source>
        <dbReference type="PROSITE-ProRule" id="PRU00124"/>
    </source>
</evidence>
<evidence type="ECO:0000256" key="14">
    <source>
        <dbReference type="PROSITE-ProRule" id="PRU00461"/>
    </source>
</evidence>
<dbReference type="PANTHER" id="PTHR22722:SF15">
    <property type="entry name" value="LOW-DENSITY LIPOPROTEIN RECEPTOR-RELATED"/>
    <property type="match status" value="1"/>
</dbReference>
<dbReference type="GO" id="GO:0006898">
    <property type="term" value="P:receptor-mediated endocytosis"/>
    <property type="evidence" value="ECO:0007669"/>
    <property type="project" value="TreeGrafter"/>
</dbReference>
<dbReference type="InterPro" id="IPR011042">
    <property type="entry name" value="6-blade_b-propeller_TolB-like"/>
</dbReference>
<feature type="repeat" description="LDL-receptor class B" evidence="14">
    <location>
        <begin position="596"/>
        <end position="638"/>
    </location>
</feature>
<evidence type="ECO:0000256" key="11">
    <source>
        <dbReference type="ARBA" id="ARBA00046288"/>
    </source>
</evidence>
<dbReference type="SMART" id="SM00192">
    <property type="entry name" value="LDLa"/>
    <property type="match status" value="3"/>
</dbReference>